<organism evidence="1 2">
    <name type="scientific">Lachnobacterium bovis DSM 14045</name>
    <dbReference type="NCBI Taxonomy" id="1122142"/>
    <lineage>
        <taxon>Bacteria</taxon>
        <taxon>Bacillati</taxon>
        <taxon>Bacillota</taxon>
        <taxon>Clostridia</taxon>
        <taxon>Lachnospirales</taxon>
        <taxon>Lachnospiraceae</taxon>
        <taxon>Lachnobacterium</taxon>
    </lineage>
</organism>
<proteinExistence type="predicted"/>
<dbReference type="RefSeq" id="WP_074719211.1">
    <property type="nucleotide sequence ID" value="NZ_FNPG01000040.1"/>
</dbReference>
<dbReference type="AlphaFoldDB" id="A0A1H3MUR7"/>
<evidence type="ECO:0000313" key="1">
    <source>
        <dbReference type="EMBL" id="SDY80313.1"/>
    </source>
</evidence>
<keyword evidence="2" id="KW-1185">Reference proteome</keyword>
<accession>A0A1H3MUR7</accession>
<gene>
    <name evidence="1" type="ORF">SAMN02910414_02411</name>
</gene>
<evidence type="ECO:0008006" key="3">
    <source>
        <dbReference type="Google" id="ProtNLM"/>
    </source>
</evidence>
<dbReference type="Proteomes" id="UP000183918">
    <property type="component" value="Unassembled WGS sequence"/>
</dbReference>
<sequence>MYNDYRDVGGVNTKTQVDKIKKVVNELKKYESELEKSVFDLTFINKKLEGDYLKIVKKGVYEGRMATDLSKTMDDIKKTMDDAVKKSKKTETELLELISKLNKEAASLSTIKK</sequence>
<protein>
    <recommendedName>
        <fullName evidence="3">DUF5082 domain-containing protein</fullName>
    </recommendedName>
</protein>
<dbReference type="EMBL" id="FNPG01000040">
    <property type="protein sequence ID" value="SDY80313.1"/>
    <property type="molecule type" value="Genomic_DNA"/>
</dbReference>
<evidence type="ECO:0000313" key="2">
    <source>
        <dbReference type="Proteomes" id="UP000183918"/>
    </source>
</evidence>
<name>A0A1H3MUR7_9FIRM</name>
<reference evidence="1 2" key="1">
    <citation type="submission" date="2016-10" db="EMBL/GenBank/DDBJ databases">
        <authorList>
            <person name="de Groot N.N."/>
        </authorList>
    </citation>
    <scope>NUCLEOTIDE SEQUENCE [LARGE SCALE GENOMIC DNA]</scope>
    <source>
        <strain evidence="1 2">DSM 14045</strain>
    </source>
</reference>
<dbReference type="STRING" id="1122142.SAMN02910414_02411"/>